<reference evidence="1" key="1">
    <citation type="submission" date="2016-11" db="EMBL/GenBank/DDBJ databases">
        <authorList>
            <person name="Jaros S."/>
            <person name="Januszkiewicz K."/>
            <person name="Wedrychowicz H."/>
        </authorList>
    </citation>
    <scope>NUCLEOTIDE SEQUENCE [LARGE SCALE GENOMIC DNA]</scope>
    <source>
        <strain evidence="1">DSM 10124</strain>
    </source>
</reference>
<evidence type="ECO:0000313" key="2">
    <source>
        <dbReference type="EMBL" id="SHE72691.1"/>
    </source>
</evidence>
<proteinExistence type="predicted"/>
<gene>
    <name evidence="1" type="ORF">SAMN02746091_00261</name>
    <name evidence="2" type="ORF">SAMN02746091_00997</name>
</gene>
<accession>A0A1M4SZS8</accession>
<keyword evidence="3" id="KW-1185">Reference proteome</keyword>
<dbReference type="AlphaFoldDB" id="A0A1M4SZS8"/>
<feature type="non-terminal residue" evidence="1">
    <location>
        <position position="1"/>
    </location>
</feature>
<evidence type="ECO:0000313" key="1">
    <source>
        <dbReference type="EMBL" id="SHE37721.1"/>
    </source>
</evidence>
<reference evidence="3" key="2">
    <citation type="submission" date="2016-11" db="EMBL/GenBank/DDBJ databases">
        <authorList>
            <person name="Varghese N."/>
            <person name="Submissions S."/>
        </authorList>
    </citation>
    <scope>NUCLEOTIDE SEQUENCE [LARGE SCALE GENOMIC DNA]</scope>
    <source>
        <strain evidence="3">DSM 10124</strain>
    </source>
</reference>
<sequence>IQMLVLKALITKLKLLKEMPSALKTLIGLEIEFFIAVIKVNYNTKF</sequence>
<name>A0A1M4SZS8_9CLOT</name>
<dbReference type="Proteomes" id="UP000184423">
    <property type="component" value="Unassembled WGS sequence"/>
</dbReference>
<evidence type="ECO:0000313" key="3">
    <source>
        <dbReference type="Proteomes" id="UP000184423"/>
    </source>
</evidence>
<dbReference type="EMBL" id="FQVG01000013">
    <property type="protein sequence ID" value="SHE72691.1"/>
    <property type="molecule type" value="Genomic_DNA"/>
</dbReference>
<dbReference type="EMBL" id="FQVG01000003">
    <property type="protein sequence ID" value="SHE37721.1"/>
    <property type="molecule type" value="Genomic_DNA"/>
</dbReference>
<protein>
    <submittedName>
        <fullName evidence="1">Uncharacterized protein</fullName>
    </submittedName>
</protein>
<organism evidence="1 3">
    <name type="scientific">Caloramator proteoclasticus DSM 10124</name>
    <dbReference type="NCBI Taxonomy" id="1121262"/>
    <lineage>
        <taxon>Bacteria</taxon>
        <taxon>Bacillati</taxon>
        <taxon>Bacillota</taxon>
        <taxon>Clostridia</taxon>
        <taxon>Eubacteriales</taxon>
        <taxon>Clostridiaceae</taxon>
        <taxon>Caloramator</taxon>
    </lineage>
</organism>